<proteinExistence type="predicted"/>
<sequence>MDKPDRKTTAYCRYRPRTKFVWSRLRKALLKADGFSKPGGYAQQKQPSVYLYKKAKHQDVEYRADAEYISENITDWMRAFRQSFTTAVLMIFAVMISEEAEPYWLELNGPVTVVKTAAIRREIRIFVAAESALDEEIDAFQLRERVGERMQSK</sequence>
<organism evidence="1 2">
    <name type="scientific">Clonorchis sinensis</name>
    <name type="common">Chinese liver fluke</name>
    <dbReference type="NCBI Taxonomy" id="79923"/>
    <lineage>
        <taxon>Eukaryota</taxon>
        <taxon>Metazoa</taxon>
        <taxon>Spiralia</taxon>
        <taxon>Lophotrochozoa</taxon>
        <taxon>Platyhelminthes</taxon>
        <taxon>Trematoda</taxon>
        <taxon>Digenea</taxon>
        <taxon>Opisthorchiida</taxon>
        <taxon>Opisthorchiata</taxon>
        <taxon>Opisthorchiidae</taxon>
        <taxon>Clonorchis</taxon>
    </lineage>
</organism>
<dbReference type="AlphaFoldDB" id="G7YXM7"/>
<gene>
    <name evidence="1" type="ORF">CLF_113106</name>
</gene>
<reference evidence="1" key="1">
    <citation type="journal article" date="2011" name="Genome Biol.">
        <title>The draft genome of the carcinogenic human liver fluke Clonorchis sinensis.</title>
        <authorList>
            <person name="Wang X."/>
            <person name="Chen W."/>
            <person name="Huang Y."/>
            <person name="Sun J."/>
            <person name="Men J."/>
            <person name="Liu H."/>
            <person name="Luo F."/>
            <person name="Guo L."/>
            <person name="Lv X."/>
            <person name="Deng C."/>
            <person name="Zhou C."/>
            <person name="Fan Y."/>
            <person name="Li X."/>
            <person name="Huang L."/>
            <person name="Hu Y."/>
            <person name="Liang C."/>
            <person name="Hu X."/>
            <person name="Xu J."/>
            <person name="Yu X."/>
        </authorList>
    </citation>
    <scope>NUCLEOTIDE SEQUENCE [LARGE SCALE GENOMIC DNA]</scope>
    <source>
        <strain evidence="1">Henan</strain>
    </source>
</reference>
<accession>G7YXM7</accession>
<dbReference type="Proteomes" id="UP000008909">
    <property type="component" value="Unassembled WGS sequence"/>
</dbReference>
<dbReference type="EMBL" id="DF144975">
    <property type="protein sequence ID" value="GAA57707.1"/>
    <property type="molecule type" value="Genomic_DNA"/>
</dbReference>
<reference key="2">
    <citation type="submission" date="2011-10" db="EMBL/GenBank/DDBJ databases">
        <title>The genome and transcriptome sequence of Clonorchis sinensis provide insights into the carcinogenic liver fluke.</title>
        <authorList>
            <person name="Wang X."/>
            <person name="Huang Y."/>
            <person name="Chen W."/>
            <person name="Liu H."/>
            <person name="Guo L."/>
            <person name="Chen Y."/>
            <person name="Luo F."/>
            <person name="Zhou W."/>
            <person name="Sun J."/>
            <person name="Mao Q."/>
            <person name="Liang P."/>
            <person name="Zhou C."/>
            <person name="Tian Y."/>
            <person name="Men J."/>
            <person name="Lv X."/>
            <person name="Huang L."/>
            <person name="Zhou J."/>
            <person name="Hu Y."/>
            <person name="Li R."/>
            <person name="Zhang F."/>
            <person name="Lei H."/>
            <person name="Li X."/>
            <person name="Hu X."/>
            <person name="Liang C."/>
            <person name="Xu J."/>
            <person name="Wu Z."/>
            <person name="Yu X."/>
        </authorList>
    </citation>
    <scope>NUCLEOTIDE SEQUENCE</scope>
    <source>
        <strain>Henan</strain>
    </source>
</reference>
<keyword evidence="2" id="KW-1185">Reference proteome</keyword>
<evidence type="ECO:0000313" key="1">
    <source>
        <dbReference type="EMBL" id="GAA57707.1"/>
    </source>
</evidence>
<protein>
    <submittedName>
        <fullName evidence="1">Uncharacterized protein</fullName>
    </submittedName>
</protein>
<name>G7YXM7_CLOSI</name>
<evidence type="ECO:0000313" key="2">
    <source>
        <dbReference type="Proteomes" id="UP000008909"/>
    </source>
</evidence>